<dbReference type="EMBL" id="JAZDWU010000001">
    <property type="protein sequence ID" value="KAL0013777.1"/>
    <property type="molecule type" value="Genomic_DNA"/>
</dbReference>
<reference evidence="1 2" key="1">
    <citation type="submission" date="2024-01" db="EMBL/GenBank/DDBJ databases">
        <title>A telomere-to-telomere, gap-free genome of sweet tea (Lithocarpus litseifolius).</title>
        <authorList>
            <person name="Zhou J."/>
        </authorList>
    </citation>
    <scope>NUCLEOTIDE SEQUENCE [LARGE SCALE GENOMIC DNA]</scope>
    <source>
        <strain evidence="1">Zhou-2022a</strain>
        <tissue evidence="1">Leaf</tissue>
    </source>
</reference>
<gene>
    <name evidence="1" type="ORF">SO802_000846</name>
</gene>
<protein>
    <submittedName>
        <fullName evidence="1">Uncharacterized protein</fullName>
    </submittedName>
</protein>
<accession>A0AAW2DSN8</accession>
<name>A0AAW2DSN8_9ROSI</name>
<sequence>MHSRSDKVFRSGGTRGFKFEEGWLLWADCEQTVEEAWKVRGRSGSAMAVIQEKIHECSAGFSAWGSSKTHPNIEEIKNLQKQIERLNYEELIVEKKAEFLEVSKNWMTSSLNRRFIGTKGRGSHGFNMVTKTPKFFILKPPKEDEEILFKGYEINNRFGWRRLMTLPK</sequence>
<keyword evidence="2" id="KW-1185">Reference proteome</keyword>
<evidence type="ECO:0000313" key="1">
    <source>
        <dbReference type="EMBL" id="KAL0013777.1"/>
    </source>
</evidence>
<comment type="caution">
    <text evidence="1">The sequence shown here is derived from an EMBL/GenBank/DDBJ whole genome shotgun (WGS) entry which is preliminary data.</text>
</comment>
<evidence type="ECO:0000313" key="2">
    <source>
        <dbReference type="Proteomes" id="UP001459277"/>
    </source>
</evidence>
<organism evidence="1 2">
    <name type="scientific">Lithocarpus litseifolius</name>
    <dbReference type="NCBI Taxonomy" id="425828"/>
    <lineage>
        <taxon>Eukaryota</taxon>
        <taxon>Viridiplantae</taxon>
        <taxon>Streptophyta</taxon>
        <taxon>Embryophyta</taxon>
        <taxon>Tracheophyta</taxon>
        <taxon>Spermatophyta</taxon>
        <taxon>Magnoliopsida</taxon>
        <taxon>eudicotyledons</taxon>
        <taxon>Gunneridae</taxon>
        <taxon>Pentapetalae</taxon>
        <taxon>rosids</taxon>
        <taxon>fabids</taxon>
        <taxon>Fagales</taxon>
        <taxon>Fagaceae</taxon>
        <taxon>Lithocarpus</taxon>
    </lineage>
</organism>
<proteinExistence type="predicted"/>
<dbReference type="Proteomes" id="UP001459277">
    <property type="component" value="Unassembled WGS sequence"/>
</dbReference>
<dbReference type="AlphaFoldDB" id="A0AAW2DSN8"/>